<dbReference type="Proteomes" id="UP000516437">
    <property type="component" value="Chromosome 2"/>
</dbReference>
<feature type="transmembrane region" description="Helical" evidence="1">
    <location>
        <begin position="246"/>
        <end position="268"/>
    </location>
</feature>
<feature type="transmembrane region" description="Helical" evidence="1">
    <location>
        <begin position="280"/>
        <end position="298"/>
    </location>
</feature>
<name>A0A6A1W970_9ROSI</name>
<proteinExistence type="predicted"/>
<comment type="caution">
    <text evidence="2">The sequence shown here is derived from an EMBL/GenBank/DDBJ whole genome shotgun (WGS) entry which is preliminary data.</text>
</comment>
<accession>A0A6A1W970</accession>
<dbReference type="InterPro" id="IPR021924">
    <property type="entry name" value="DUF3537"/>
</dbReference>
<evidence type="ECO:0000313" key="3">
    <source>
        <dbReference type="Proteomes" id="UP000516437"/>
    </source>
</evidence>
<sequence>MGDEREIFFSRSTQDSGYLDMEEVELRSFSFWLKWVCLDQSNIWRAGVSWSIFFILAIGVPVVSHFALLCSSCDDDYTRPYAAVVQTSLSIFATFSFLCLTRWNRQYGIRRFLFLDKLCDASEKVQHGYAEQFQRSRKLLLFFLLPCFVAVCAYKVWWYASGGTQLPYYGNIYISDIIFCTLELCSWLYRTSVFFLVCLLFRLICYLQILRLEDFALTFQKETEVGSILTEHLRIRRNLRIISHRFRVFILSSLVLVTASQLISLLMTTRSSAHANIFKAGELAISSISLVTGVSICLRSATKITHRAYSITSLAAKWHACATINSSDNTEGETPRIQITSDRVFHINADCESDDEEGDGDNDLHNTKLVPVFSHTISFQKRQALVTYFENNKAGITVFGFMLDRTSLHSIFVIELALLLWLLNKTIGIS</sequence>
<feature type="transmembrane region" description="Helical" evidence="1">
    <location>
        <begin position="172"/>
        <end position="201"/>
    </location>
</feature>
<dbReference type="PANTHER" id="PTHR31963:SF17">
    <property type="entry name" value="PROTEIN, PUTATIVE (DUF3537)-RELATED"/>
    <property type="match status" value="1"/>
</dbReference>
<evidence type="ECO:0000256" key="1">
    <source>
        <dbReference type="SAM" id="Phobius"/>
    </source>
</evidence>
<dbReference type="AlphaFoldDB" id="A0A6A1W970"/>
<protein>
    <submittedName>
        <fullName evidence="2">Uncharacterized protein</fullName>
    </submittedName>
</protein>
<organism evidence="2 3">
    <name type="scientific">Morella rubra</name>
    <name type="common">Chinese bayberry</name>
    <dbReference type="NCBI Taxonomy" id="262757"/>
    <lineage>
        <taxon>Eukaryota</taxon>
        <taxon>Viridiplantae</taxon>
        <taxon>Streptophyta</taxon>
        <taxon>Embryophyta</taxon>
        <taxon>Tracheophyta</taxon>
        <taxon>Spermatophyta</taxon>
        <taxon>Magnoliopsida</taxon>
        <taxon>eudicotyledons</taxon>
        <taxon>Gunneridae</taxon>
        <taxon>Pentapetalae</taxon>
        <taxon>rosids</taxon>
        <taxon>fabids</taxon>
        <taxon>Fagales</taxon>
        <taxon>Myricaceae</taxon>
        <taxon>Morella</taxon>
    </lineage>
</organism>
<keyword evidence="1" id="KW-0812">Transmembrane</keyword>
<feature type="transmembrane region" description="Helical" evidence="1">
    <location>
        <begin position="48"/>
        <end position="69"/>
    </location>
</feature>
<keyword evidence="1" id="KW-1133">Transmembrane helix</keyword>
<keyword evidence="1" id="KW-0472">Membrane</keyword>
<reference evidence="2 3" key="1">
    <citation type="journal article" date="2019" name="Plant Biotechnol. J.">
        <title>The red bayberry genome and genetic basis of sex determination.</title>
        <authorList>
            <person name="Jia H.M."/>
            <person name="Jia H.J."/>
            <person name="Cai Q.L."/>
            <person name="Wang Y."/>
            <person name="Zhao H.B."/>
            <person name="Yang W.F."/>
            <person name="Wang G.Y."/>
            <person name="Li Y.H."/>
            <person name="Zhan D.L."/>
            <person name="Shen Y.T."/>
            <person name="Niu Q.F."/>
            <person name="Chang L."/>
            <person name="Qiu J."/>
            <person name="Zhao L."/>
            <person name="Xie H.B."/>
            <person name="Fu W.Y."/>
            <person name="Jin J."/>
            <person name="Li X.W."/>
            <person name="Jiao Y."/>
            <person name="Zhou C.C."/>
            <person name="Tu T."/>
            <person name="Chai C.Y."/>
            <person name="Gao J.L."/>
            <person name="Fan L.J."/>
            <person name="van de Weg E."/>
            <person name="Wang J.Y."/>
            <person name="Gao Z.S."/>
        </authorList>
    </citation>
    <scope>NUCLEOTIDE SEQUENCE [LARGE SCALE GENOMIC DNA]</scope>
    <source>
        <tissue evidence="2">Leaves</tissue>
    </source>
</reference>
<feature type="transmembrane region" description="Helical" evidence="1">
    <location>
        <begin position="139"/>
        <end position="160"/>
    </location>
</feature>
<gene>
    <name evidence="2" type="ORF">CJ030_MR2G005460</name>
</gene>
<keyword evidence="3" id="KW-1185">Reference proteome</keyword>
<feature type="transmembrane region" description="Helical" evidence="1">
    <location>
        <begin position="81"/>
        <end position="101"/>
    </location>
</feature>
<dbReference type="OrthoDB" id="1916325at2759"/>
<dbReference type="Pfam" id="PF12056">
    <property type="entry name" value="DUF3537"/>
    <property type="match status" value="1"/>
</dbReference>
<dbReference type="PANTHER" id="PTHR31963">
    <property type="entry name" value="RAS GUANINE NUCLEOTIDE EXCHANGE FACTOR K"/>
    <property type="match status" value="1"/>
</dbReference>
<evidence type="ECO:0000313" key="2">
    <source>
        <dbReference type="EMBL" id="KAB1221792.1"/>
    </source>
</evidence>
<dbReference type="EMBL" id="RXIC02000020">
    <property type="protein sequence ID" value="KAB1221792.1"/>
    <property type="molecule type" value="Genomic_DNA"/>
</dbReference>